<name>A0A9X3WU39_9BACI</name>
<gene>
    <name evidence="1" type="ORF">NC797_07060</name>
</gene>
<accession>A0A9X3WU39</accession>
<sequence>MSENKEVSKDGLLSELEPHKRFITTVRSWDSYAKEHALPPSVTLIYQFGSWNNLKDKLGVKKNIRNQISHEHLLDIAKEHTEHFTSKRNWNEYAKKNGLPSQATYIKEFGSWNKVKDLLGLAHTEPVRLPNYTKKDIESVLREHGKNLQNRAQWDEYAKEKGLPTYKTLRKHFSWEEILGFSNVNRTFKYSRDKLISVAKRHYEVFAPASMNAWNEYAKEHSLPTTAAYLRVFGKWKKAKVEVLKSIQ</sequence>
<reference evidence="1" key="1">
    <citation type="submission" date="2022-06" db="EMBL/GenBank/DDBJ databases">
        <title>Aquibacillus sp. a new bacterium isolated from soil saline samples.</title>
        <authorList>
            <person name="Galisteo C."/>
            <person name="De La Haba R."/>
            <person name="Sanchez-Porro C."/>
            <person name="Ventosa A."/>
        </authorList>
    </citation>
    <scope>NUCLEOTIDE SEQUENCE</scope>
    <source>
        <strain evidence="1">3ASR75-11</strain>
    </source>
</reference>
<comment type="caution">
    <text evidence="1">The sequence shown here is derived from an EMBL/GenBank/DDBJ whole genome shotgun (WGS) entry which is preliminary data.</text>
</comment>
<evidence type="ECO:0000313" key="2">
    <source>
        <dbReference type="Proteomes" id="UP001145050"/>
    </source>
</evidence>
<evidence type="ECO:0000313" key="1">
    <source>
        <dbReference type="EMBL" id="MDC3424266.1"/>
    </source>
</evidence>
<dbReference type="RefSeq" id="WP_272436071.1">
    <property type="nucleotide sequence ID" value="NZ_JAMQKB010000005.1"/>
</dbReference>
<organism evidence="1 2">
    <name type="scientific">Terrihalobacillus insolitus</name>
    <dbReference type="NCBI Taxonomy" id="2950438"/>
    <lineage>
        <taxon>Bacteria</taxon>
        <taxon>Bacillati</taxon>
        <taxon>Bacillota</taxon>
        <taxon>Bacilli</taxon>
        <taxon>Bacillales</taxon>
        <taxon>Bacillaceae</taxon>
        <taxon>Terrihalobacillus</taxon>
    </lineage>
</organism>
<dbReference type="Proteomes" id="UP001145050">
    <property type="component" value="Unassembled WGS sequence"/>
</dbReference>
<protein>
    <submittedName>
        <fullName evidence="1">Uncharacterized protein</fullName>
    </submittedName>
</protein>
<proteinExistence type="predicted"/>
<dbReference type="EMBL" id="JAMQKB010000005">
    <property type="protein sequence ID" value="MDC3424266.1"/>
    <property type="molecule type" value="Genomic_DNA"/>
</dbReference>
<dbReference type="AlphaFoldDB" id="A0A9X3WU39"/>
<keyword evidence="2" id="KW-1185">Reference proteome</keyword>